<evidence type="ECO:0000313" key="2">
    <source>
        <dbReference type="EMBL" id="GIH95427.1"/>
    </source>
</evidence>
<feature type="region of interest" description="Disordered" evidence="1">
    <location>
        <begin position="1"/>
        <end position="108"/>
    </location>
</feature>
<comment type="caution">
    <text evidence="2">The sequence shown here is derived from an EMBL/GenBank/DDBJ whole genome shotgun (WGS) entry which is preliminary data.</text>
</comment>
<dbReference type="RefSeq" id="WP_204067522.1">
    <property type="nucleotide sequence ID" value="NZ_BOOJ01000052.1"/>
</dbReference>
<organism evidence="2 3">
    <name type="scientific">Planobispora siamensis</name>
    <dbReference type="NCBI Taxonomy" id="936338"/>
    <lineage>
        <taxon>Bacteria</taxon>
        <taxon>Bacillati</taxon>
        <taxon>Actinomycetota</taxon>
        <taxon>Actinomycetes</taxon>
        <taxon>Streptosporangiales</taxon>
        <taxon>Streptosporangiaceae</taxon>
        <taxon>Planobispora</taxon>
    </lineage>
</organism>
<proteinExistence type="predicted"/>
<name>A0A8J3SM82_9ACTN</name>
<reference evidence="2 3" key="1">
    <citation type="submission" date="2021-01" db="EMBL/GenBank/DDBJ databases">
        <title>Whole genome shotgun sequence of Planobispora siamensis NBRC 107568.</title>
        <authorList>
            <person name="Komaki H."/>
            <person name="Tamura T."/>
        </authorList>
    </citation>
    <scope>NUCLEOTIDE SEQUENCE [LARGE SCALE GENOMIC DNA]</scope>
    <source>
        <strain evidence="2 3">NBRC 107568</strain>
    </source>
</reference>
<sequence length="165" mass="17785">MAERKSKAQTPEPAADPEAAQTTTTAVEDETTTQPRGLVAQTDAAPLEPPAERKRQQEPADGVPESTTNHVAANAALRSVPGSSHQGLVDEDGNPLTADEVFDFPAAGNPSTFATVKTRVYERFKYPNASQVTTQLLYPAGAQVPVWIARQVTDKYRDIQENQPS</sequence>
<evidence type="ECO:0000313" key="3">
    <source>
        <dbReference type="Proteomes" id="UP000619788"/>
    </source>
</evidence>
<evidence type="ECO:0000256" key="1">
    <source>
        <dbReference type="SAM" id="MobiDB-lite"/>
    </source>
</evidence>
<keyword evidence="3" id="KW-1185">Reference proteome</keyword>
<dbReference type="EMBL" id="BOOJ01000052">
    <property type="protein sequence ID" value="GIH95427.1"/>
    <property type="molecule type" value="Genomic_DNA"/>
</dbReference>
<gene>
    <name evidence="2" type="ORF">Psi01_60570</name>
</gene>
<accession>A0A8J3SM82</accession>
<dbReference type="Proteomes" id="UP000619788">
    <property type="component" value="Unassembled WGS sequence"/>
</dbReference>
<protein>
    <submittedName>
        <fullName evidence="2">Uncharacterized protein</fullName>
    </submittedName>
</protein>
<dbReference type="AlphaFoldDB" id="A0A8J3SM82"/>